<sequence>MANAKTIAEIIMRPLNIWIVSRSIATPRGKSNHEYCHISCCNKSNFFCRSFKSAIALFEIRIVTIKIIKTLLQNTRLNKRINFVSIKILMIFAINFNADAKDFGIKGHTYQIIEQPFLRMIDERLQKVDMKKEQEKMTAIVKDRVLNPKAVEWLLPATKSRVFYFDPTYTLEEDAVLPCGKILHKAGTKVNPLEHMDLNRRLFFIDSRQVAQVKWLKSQLTVSNLEISNNLADQNEPIEDRIILVGGSVFKLKEELGKEHENKIYFDQQGELTTKFSIKASPAVAVQEGLRLKIEELKL</sequence>
<comment type="caution">
    <text evidence="1">The sequence shown here is derived from an EMBL/GenBank/DDBJ whole genome shotgun (WGS) entry which is preliminary data.</text>
</comment>
<dbReference type="Proteomes" id="UP001291687">
    <property type="component" value="Unassembled WGS sequence"/>
</dbReference>
<name>A0ABU5NC28_9RICK</name>
<dbReference type="RefSeq" id="WP_322776592.1">
    <property type="nucleotide sequence ID" value="NZ_JARJFB010000037.1"/>
</dbReference>
<evidence type="ECO:0000313" key="1">
    <source>
        <dbReference type="EMBL" id="MEA0970691.1"/>
    </source>
</evidence>
<gene>
    <name evidence="1" type="ORF">Megvenef_00659</name>
</gene>
<evidence type="ECO:0000313" key="2">
    <source>
        <dbReference type="Proteomes" id="UP001291687"/>
    </source>
</evidence>
<keyword evidence="2" id="KW-1185">Reference proteome</keyword>
<proteinExistence type="predicted"/>
<protein>
    <submittedName>
        <fullName evidence="1">Type IV conjugative transfer system protein TraW</fullName>
    </submittedName>
</protein>
<dbReference type="EMBL" id="JARJFB010000037">
    <property type="protein sequence ID" value="MEA0970691.1"/>
    <property type="molecule type" value="Genomic_DNA"/>
</dbReference>
<organism evidence="1 2">
    <name type="scientific">Candidatus Megaera venefica</name>
    <dbReference type="NCBI Taxonomy" id="2055910"/>
    <lineage>
        <taxon>Bacteria</taxon>
        <taxon>Pseudomonadati</taxon>
        <taxon>Pseudomonadota</taxon>
        <taxon>Alphaproteobacteria</taxon>
        <taxon>Rickettsiales</taxon>
        <taxon>Rickettsiaceae</taxon>
        <taxon>Candidatus Megaera</taxon>
    </lineage>
</organism>
<accession>A0ABU5NC28</accession>
<reference evidence="1 2" key="1">
    <citation type="submission" date="2023-03" db="EMBL/GenBank/DDBJ databases">
        <title>Host association and intracellularity evolved multiple times independently in the Rickettsiales.</title>
        <authorList>
            <person name="Castelli M."/>
            <person name="Nardi T."/>
            <person name="Gammuto L."/>
            <person name="Bellinzona G."/>
            <person name="Sabaneyeva E."/>
            <person name="Potekhin A."/>
            <person name="Serra V."/>
            <person name="Petroni G."/>
            <person name="Sassera D."/>
        </authorList>
    </citation>
    <scope>NUCLEOTIDE SEQUENCE [LARGE SCALE GENOMIC DNA]</scope>
    <source>
        <strain evidence="1 2">Sr 2-6</strain>
    </source>
</reference>